<feature type="region of interest" description="Disordered" evidence="1">
    <location>
        <begin position="373"/>
        <end position="409"/>
    </location>
</feature>
<feature type="region of interest" description="Disordered" evidence="1">
    <location>
        <begin position="21"/>
        <end position="67"/>
    </location>
</feature>
<dbReference type="VEuPathDB" id="VectorBase:AFUN003832"/>
<name>A0A182RCB6_ANOFN</name>
<evidence type="ECO:0000256" key="1">
    <source>
        <dbReference type="SAM" id="MobiDB-lite"/>
    </source>
</evidence>
<protein>
    <submittedName>
        <fullName evidence="2">Uncharacterized protein</fullName>
    </submittedName>
</protein>
<feature type="region of interest" description="Disordered" evidence="1">
    <location>
        <begin position="294"/>
        <end position="332"/>
    </location>
</feature>
<proteinExistence type="predicted"/>
<feature type="compositionally biased region" description="Low complexity" evidence="1">
    <location>
        <begin position="312"/>
        <end position="330"/>
    </location>
</feature>
<dbReference type="EnsemblMetazoa" id="AFUN003832-RA">
    <property type="protein sequence ID" value="AFUN003832-PA"/>
    <property type="gene ID" value="AFUN003832"/>
</dbReference>
<feature type="compositionally biased region" description="Polar residues" evidence="1">
    <location>
        <begin position="21"/>
        <end position="30"/>
    </location>
</feature>
<feature type="region of interest" description="Disordered" evidence="1">
    <location>
        <begin position="72"/>
        <end position="91"/>
    </location>
</feature>
<feature type="compositionally biased region" description="Basic and acidic residues" evidence="1">
    <location>
        <begin position="72"/>
        <end position="90"/>
    </location>
</feature>
<dbReference type="AlphaFoldDB" id="A0A182RCB6"/>
<sequence>MEQTTTERKGRNSFAALRNIFNVSKPATNDSSDKLPKPIKKSIKNTNENKNEKLNDPNVEQLDPEIPAVHLKPREEFVPEKETETSKGDSELVQFVDEASTLDIKPITDNSKTENFTESNFEQLDPEISAALSKSHDGDLKPEKETPNIRDTEPTLIENEVATTDIHRETEPTEFPTECVIKTIESQKQSKAIEMALDDLQTMDAKLNLNVSKIVIPNDLSTDCDQAKNISEDTDAVVDSTPNESQDTSILTAQDEPLQDHINVQEVHGIEQPIIKEQTDAPADGNNTVKEEMLQKKSPSSGMSLKEKHLLSSKSSQSSLYSSGPSSSSLCHLTELSQPKPEALRTTLMCLRQLHGKDAEHLVNIERHLRGLRTGAKTKSFRKTNSTNNNTTSNKSNKSTRPQTKLPETDDETALGERQALDKFAANLFAHFERKRAIVNYEVAKLQMPVEMGYYRAAYDALVTTFGQPYHKCTLELYQQLAGELGVGAEMFVMDKTPKIIKVNA</sequence>
<accession>A0A182RCB6</accession>
<dbReference type="VEuPathDB" id="VectorBase:AFUN2_000943"/>
<feature type="compositionally biased region" description="Low complexity" evidence="1">
    <location>
        <begin position="383"/>
        <end position="400"/>
    </location>
</feature>
<reference evidence="2" key="1">
    <citation type="submission" date="2020-05" db="UniProtKB">
        <authorList>
            <consortium name="EnsemblMetazoa"/>
        </authorList>
    </citation>
    <scope>IDENTIFICATION</scope>
    <source>
        <strain evidence="2">FUMOZ</strain>
    </source>
</reference>
<organism evidence="2">
    <name type="scientific">Anopheles funestus</name>
    <name type="common">African malaria mosquito</name>
    <dbReference type="NCBI Taxonomy" id="62324"/>
    <lineage>
        <taxon>Eukaryota</taxon>
        <taxon>Metazoa</taxon>
        <taxon>Ecdysozoa</taxon>
        <taxon>Arthropoda</taxon>
        <taxon>Hexapoda</taxon>
        <taxon>Insecta</taxon>
        <taxon>Pterygota</taxon>
        <taxon>Neoptera</taxon>
        <taxon>Endopterygota</taxon>
        <taxon>Diptera</taxon>
        <taxon>Nematocera</taxon>
        <taxon>Culicoidea</taxon>
        <taxon>Culicidae</taxon>
        <taxon>Anophelinae</taxon>
        <taxon>Anopheles</taxon>
    </lineage>
</organism>
<evidence type="ECO:0000313" key="2">
    <source>
        <dbReference type="EnsemblMetazoa" id="AFUN003832-PA"/>
    </source>
</evidence>